<keyword evidence="2" id="KW-0472">Membrane</keyword>
<evidence type="ECO:0000256" key="1">
    <source>
        <dbReference type="SAM" id="MobiDB-lite"/>
    </source>
</evidence>
<feature type="compositionally biased region" description="Gly residues" evidence="1">
    <location>
        <begin position="174"/>
        <end position="190"/>
    </location>
</feature>
<gene>
    <name evidence="3" type="ORF">PXEA_LOCUS36589</name>
</gene>
<name>A0A448XRJ4_9PLAT</name>
<organism evidence="3 4">
    <name type="scientific">Protopolystoma xenopodis</name>
    <dbReference type="NCBI Taxonomy" id="117903"/>
    <lineage>
        <taxon>Eukaryota</taxon>
        <taxon>Metazoa</taxon>
        <taxon>Spiralia</taxon>
        <taxon>Lophotrochozoa</taxon>
        <taxon>Platyhelminthes</taxon>
        <taxon>Monogenea</taxon>
        <taxon>Polyopisthocotylea</taxon>
        <taxon>Polystomatidea</taxon>
        <taxon>Polystomatidae</taxon>
        <taxon>Protopolystoma</taxon>
    </lineage>
</organism>
<dbReference type="Proteomes" id="UP000784294">
    <property type="component" value="Unassembled WGS sequence"/>
</dbReference>
<feature type="compositionally biased region" description="Polar residues" evidence="1">
    <location>
        <begin position="88"/>
        <end position="99"/>
    </location>
</feature>
<evidence type="ECO:0000313" key="3">
    <source>
        <dbReference type="EMBL" id="VEL43149.1"/>
    </source>
</evidence>
<feature type="region of interest" description="Disordered" evidence="1">
    <location>
        <begin position="88"/>
        <end position="136"/>
    </location>
</feature>
<evidence type="ECO:0000313" key="4">
    <source>
        <dbReference type="Proteomes" id="UP000784294"/>
    </source>
</evidence>
<dbReference type="EMBL" id="CAAALY010279147">
    <property type="protein sequence ID" value="VEL43149.1"/>
    <property type="molecule type" value="Genomic_DNA"/>
</dbReference>
<proteinExistence type="predicted"/>
<feature type="compositionally biased region" description="Basic and acidic residues" evidence="1">
    <location>
        <begin position="218"/>
        <end position="236"/>
    </location>
</feature>
<feature type="compositionally biased region" description="Polar residues" evidence="1">
    <location>
        <begin position="107"/>
        <end position="118"/>
    </location>
</feature>
<keyword evidence="2" id="KW-0812">Transmembrane</keyword>
<accession>A0A448XRJ4</accession>
<feature type="transmembrane region" description="Helical" evidence="2">
    <location>
        <begin position="5"/>
        <end position="24"/>
    </location>
</feature>
<dbReference type="AlphaFoldDB" id="A0A448XRJ4"/>
<protein>
    <submittedName>
        <fullName evidence="3">Uncharacterized protein</fullName>
    </submittedName>
</protein>
<feature type="region of interest" description="Disordered" evidence="1">
    <location>
        <begin position="154"/>
        <end position="258"/>
    </location>
</feature>
<keyword evidence="2" id="KW-1133">Transmembrane helix</keyword>
<keyword evidence="4" id="KW-1185">Reference proteome</keyword>
<evidence type="ECO:0000256" key="2">
    <source>
        <dbReference type="SAM" id="Phobius"/>
    </source>
</evidence>
<reference evidence="3" key="1">
    <citation type="submission" date="2018-11" db="EMBL/GenBank/DDBJ databases">
        <authorList>
            <consortium name="Pathogen Informatics"/>
        </authorList>
    </citation>
    <scope>NUCLEOTIDE SEQUENCE</scope>
</reference>
<comment type="caution">
    <text evidence="3">The sequence shown here is derived from an EMBL/GenBank/DDBJ whole genome shotgun (WGS) entry which is preliminary data.</text>
</comment>
<sequence>MFQDLGSFCSTIIASSVIFTLAFFRPSTPDFPCQIQPAVESYTGGHLLSSASEQSLCRAVAHEILVKSRRARRRHLEQAGHQLTSHLFSSRRVASSGTRRVSKLPKHQSTIGQRSSGEAVSPRRRIEKRVDTAVAKRSSFSTLTPHVVALSGSGAKGSAALVRPTRKTRERGGRGAARGRGARGGGGVGVGERSEEGRVLGARKQTSGDGGKVRKARGRADKVASEGGVKRGKEEPDMVSYQSLAAGDVLPTSVKSSR</sequence>